<dbReference type="Proteomes" id="UP000627573">
    <property type="component" value="Unassembled WGS sequence"/>
</dbReference>
<proteinExistence type="predicted"/>
<sequence length="295" mass="32295">MYTLLAILLVLVLLGGITLIYNGWKDRRDPTAPQRHRRSPIKISRRNKILLVAGVLVGGLTWMVSGWFIALPLGPVIFVGLPFLLGKPAAEGEIARLNAMEEWVRNLSGVLAVGTGIEQAIIATHKAMPEALTTEISRLIQRLRTNTPIIDALRGFADDLDDATGDLIVGSLIQSAAIRGSGLTAVLDRLSRSVAEDVRNRRAVEAARKGSRTTARWVTIITIGFTVGLFLFTDYMTFYKTPAGQLIFLVQIAGFIACLLWMKKLIQPPKLSRFLGTTRQNSSAKSESFIEGVLS</sequence>
<keyword evidence="4 6" id="KW-1133">Transmembrane helix</keyword>
<keyword evidence="5 6" id="KW-0472">Membrane</keyword>
<keyword evidence="2" id="KW-1003">Cell membrane</keyword>
<evidence type="ECO:0000256" key="2">
    <source>
        <dbReference type="ARBA" id="ARBA00022475"/>
    </source>
</evidence>
<accession>A0A8I0ZLG3</accession>
<organism evidence="8 9">
    <name type="scientific">Rhodococcus erythropolis</name>
    <name type="common">Arthrobacter picolinophilus</name>
    <dbReference type="NCBI Taxonomy" id="1833"/>
    <lineage>
        <taxon>Bacteria</taxon>
        <taxon>Bacillati</taxon>
        <taxon>Actinomycetota</taxon>
        <taxon>Actinomycetes</taxon>
        <taxon>Mycobacteriales</taxon>
        <taxon>Nocardiaceae</taxon>
        <taxon>Rhodococcus</taxon>
        <taxon>Rhodococcus erythropolis group</taxon>
    </lineage>
</organism>
<dbReference type="EMBL" id="JAECSB010000016">
    <property type="protein sequence ID" value="MBH5141460.1"/>
    <property type="molecule type" value="Genomic_DNA"/>
</dbReference>
<keyword evidence="9" id="KW-1185">Reference proteome</keyword>
<dbReference type="PANTHER" id="PTHR35007:SF3">
    <property type="entry name" value="POSSIBLE CONSERVED ALANINE RICH MEMBRANE PROTEIN"/>
    <property type="match status" value="1"/>
</dbReference>
<evidence type="ECO:0000313" key="8">
    <source>
        <dbReference type="EMBL" id="MBH5141460.1"/>
    </source>
</evidence>
<feature type="domain" description="Type II secretion system protein GspF" evidence="7">
    <location>
        <begin position="103"/>
        <end position="227"/>
    </location>
</feature>
<protein>
    <submittedName>
        <fullName evidence="8">Type II secretion system F family protein</fullName>
    </submittedName>
</protein>
<feature type="transmembrane region" description="Helical" evidence="6">
    <location>
        <begin position="217"/>
        <end position="237"/>
    </location>
</feature>
<evidence type="ECO:0000256" key="4">
    <source>
        <dbReference type="ARBA" id="ARBA00022989"/>
    </source>
</evidence>
<dbReference type="Pfam" id="PF00482">
    <property type="entry name" value="T2SSF"/>
    <property type="match status" value="1"/>
</dbReference>
<reference evidence="8 9" key="1">
    <citation type="submission" date="2020-12" db="EMBL/GenBank/DDBJ databases">
        <title>Draft genome sequence of furan degrading bacterial strain FUR100.</title>
        <authorList>
            <person name="Woiski C."/>
        </authorList>
    </citation>
    <scope>NUCLEOTIDE SEQUENCE [LARGE SCALE GENOMIC DNA]</scope>
    <source>
        <strain evidence="8 9">FUR100</strain>
    </source>
</reference>
<evidence type="ECO:0000256" key="1">
    <source>
        <dbReference type="ARBA" id="ARBA00004651"/>
    </source>
</evidence>
<evidence type="ECO:0000259" key="7">
    <source>
        <dbReference type="Pfam" id="PF00482"/>
    </source>
</evidence>
<feature type="transmembrane region" description="Helical" evidence="6">
    <location>
        <begin position="243"/>
        <end position="262"/>
    </location>
</feature>
<gene>
    <name evidence="8" type="ORF">I3517_02370</name>
</gene>
<feature type="transmembrane region" description="Helical" evidence="6">
    <location>
        <begin position="6"/>
        <end position="24"/>
    </location>
</feature>
<evidence type="ECO:0000256" key="5">
    <source>
        <dbReference type="ARBA" id="ARBA00023136"/>
    </source>
</evidence>
<dbReference type="RefSeq" id="WP_197940485.1">
    <property type="nucleotide sequence ID" value="NZ_JAECSB010000016.1"/>
</dbReference>
<dbReference type="PANTHER" id="PTHR35007">
    <property type="entry name" value="INTEGRAL MEMBRANE PROTEIN-RELATED"/>
    <property type="match status" value="1"/>
</dbReference>
<evidence type="ECO:0000313" key="9">
    <source>
        <dbReference type="Proteomes" id="UP000627573"/>
    </source>
</evidence>
<keyword evidence="3 6" id="KW-0812">Transmembrane</keyword>
<feature type="transmembrane region" description="Helical" evidence="6">
    <location>
        <begin position="69"/>
        <end position="86"/>
    </location>
</feature>
<comment type="subcellular location">
    <subcellularLocation>
        <location evidence="1">Cell membrane</location>
        <topology evidence="1">Multi-pass membrane protein</topology>
    </subcellularLocation>
</comment>
<dbReference type="GO" id="GO:0005886">
    <property type="term" value="C:plasma membrane"/>
    <property type="evidence" value="ECO:0007669"/>
    <property type="project" value="UniProtKB-SubCell"/>
</dbReference>
<dbReference type="InterPro" id="IPR018076">
    <property type="entry name" value="T2SS_GspF_dom"/>
</dbReference>
<evidence type="ECO:0000256" key="3">
    <source>
        <dbReference type="ARBA" id="ARBA00022692"/>
    </source>
</evidence>
<evidence type="ECO:0000256" key="6">
    <source>
        <dbReference type="SAM" id="Phobius"/>
    </source>
</evidence>
<name>A0A8I0ZLG3_RHOER</name>
<dbReference type="AlphaFoldDB" id="A0A8I0ZLG3"/>
<comment type="caution">
    <text evidence="8">The sequence shown here is derived from an EMBL/GenBank/DDBJ whole genome shotgun (WGS) entry which is preliminary data.</text>
</comment>